<evidence type="ECO:0000259" key="3">
    <source>
        <dbReference type="Pfam" id="PF15976"/>
    </source>
</evidence>
<feature type="signal peptide" evidence="2">
    <location>
        <begin position="1"/>
        <end position="20"/>
    </location>
</feature>
<name>A0A838YD11_9NEIS</name>
<evidence type="ECO:0000259" key="4">
    <source>
        <dbReference type="Pfam" id="PF16967"/>
    </source>
</evidence>
<protein>
    <submittedName>
        <fullName evidence="5">CS1-pili formation C-terminal domain-containing protein</fullName>
    </submittedName>
</protein>
<evidence type="ECO:0000256" key="1">
    <source>
        <dbReference type="ARBA" id="ARBA00022729"/>
    </source>
</evidence>
<dbReference type="RefSeq" id="WP_181837300.1">
    <property type="nucleotide sequence ID" value="NZ_JACERN010000042.1"/>
</dbReference>
<dbReference type="Proteomes" id="UP000545606">
    <property type="component" value="Unassembled WGS sequence"/>
</dbReference>
<comment type="caution">
    <text evidence="5">The sequence shown here is derived from an EMBL/GenBank/DDBJ whole genome shotgun (WGS) entry which is preliminary data.</text>
</comment>
<feature type="chain" id="PRO_5032685852" evidence="2">
    <location>
        <begin position="21"/>
        <end position="821"/>
    </location>
</feature>
<dbReference type="InterPro" id="IPR032636">
    <property type="entry name" value="Pilus_assem_E-set-like_dom"/>
</dbReference>
<feature type="domain" description="Pilus assembly protein C-terminal" evidence="3">
    <location>
        <begin position="708"/>
        <end position="803"/>
    </location>
</feature>
<dbReference type="Pfam" id="PF15976">
    <property type="entry name" value="CooC_C"/>
    <property type="match status" value="1"/>
</dbReference>
<sequence>MLHTNSLLAAWLLVSGVATAGTTVLAPSLQQQAEEIPAEFADRLFTSPQASRVELNGAFLGDALLVLSREGSVELLQFSDSGPQGQTDLQTIWQHYLSEPRALGACKADCPRGLLSMHYNVENATLYLLSQSATGNDQARAYILQPDHGSQGLIARSQLNLAGAQQGGVGGRYALDMSGSLGNWTSHGGMLLSRSSGMDGGWRHALTQWYAQREYAGNYLRLGYFTPDNQHMVLLPRPLAGSGGTTLGVMAGSSATLRSSHDFSSSYPIYVTANRDGMVEVLRNGVLLHSQAVSSGLQLINTRSLPEGVYQVEIRLLQDGVLHSTQTEWIYKSPRWGSAEQRWRYNLFAGQQRKLLDNFDRSDAGEPVWGGNLNYLLHPQVVAGLNVARTGQYGGHGASVALDLNNDNKLIANWLHSGQTGNQADLQWYGGYGDGSLLLGLSQWRKNLSNGTSQPVRTVNLTWQQQLGRGDSLSTRLSHGSDQGVGLDLGLSRSQKLWGSDLAFRLSVFDRPYGSLRGQRNRGVELSMNLDFARDGRSVSATLGSRNGGGSREQYAGLTLRQRQDESWLQQYGIGLSADRYGLGVSGDMQWRHDLAQGDAYLARAAQGGHFSGGVNLESTLALNGQAVVLSADGVSSAVDTAIIVDVASDIPELTLHAEDSGGGHYILHSGRNLLPASPYRPGKFSFYFAERDATAASINPAQARYHLNKGGVDYVVVNVRKIVTLAGRLQNAEGRPLAGAAVINHAGRTISDSDGFFTVDVSASQPELEIKLNGQRQCLFKLAAKPPAQTQDVQFVGDIRCESLLAQHTADTAGRSGTLL</sequence>
<feature type="domain" description="Pilus assembly protein E-set like" evidence="4">
    <location>
        <begin position="266"/>
        <end position="332"/>
    </location>
</feature>
<proteinExistence type="predicted"/>
<dbReference type="Pfam" id="PF16967">
    <property type="entry name" value="TcfC"/>
    <property type="match status" value="1"/>
</dbReference>
<gene>
    <name evidence="5" type="ORF">H2Z84_18715</name>
</gene>
<evidence type="ECO:0000313" key="5">
    <source>
        <dbReference type="EMBL" id="MBA4710409.1"/>
    </source>
</evidence>
<dbReference type="InterPro" id="IPR031917">
    <property type="entry name" value="Pilus_assem_C"/>
</dbReference>
<reference evidence="5 6" key="1">
    <citation type="submission" date="2020-07" db="EMBL/GenBank/DDBJ databases">
        <title>Draft genome sequence of violacein-producing bacteria and related species.</title>
        <authorList>
            <person name="Wilson H.S."/>
            <person name="De Leon M.E."/>
        </authorList>
    </citation>
    <scope>NUCLEOTIDE SEQUENCE [LARGE SCALE GENOMIC DNA]</scope>
    <source>
        <strain evidence="5 6">HSC-21Su07</strain>
    </source>
</reference>
<evidence type="ECO:0000313" key="6">
    <source>
        <dbReference type="Proteomes" id="UP000545606"/>
    </source>
</evidence>
<accession>A0A838YD11</accession>
<evidence type="ECO:0000256" key="2">
    <source>
        <dbReference type="SAM" id="SignalP"/>
    </source>
</evidence>
<organism evidence="5 6">
    <name type="scientific">Aquitalea aquatica</name>
    <dbReference type="NCBI Taxonomy" id="3044273"/>
    <lineage>
        <taxon>Bacteria</taxon>
        <taxon>Pseudomonadati</taxon>
        <taxon>Pseudomonadota</taxon>
        <taxon>Betaproteobacteria</taxon>
        <taxon>Neisseriales</taxon>
        <taxon>Chromobacteriaceae</taxon>
        <taxon>Aquitalea</taxon>
    </lineage>
</organism>
<dbReference type="AlphaFoldDB" id="A0A838YD11"/>
<dbReference type="EMBL" id="JACERN010000042">
    <property type="protein sequence ID" value="MBA4710409.1"/>
    <property type="molecule type" value="Genomic_DNA"/>
</dbReference>
<keyword evidence="1 2" id="KW-0732">Signal</keyword>
<keyword evidence="6" id="KW-1185">Reference proteome</keyword>